<keyword evidence="1" id="KW-0805">Transcription regulation</keyword>
<organism evidence="5 6">
    <name type="scientific">Haematospirillum jordaniae</name>
    <dbReference type="NCBI Taxonomy" id="1549855"/>
    <lineage>
        <taxon>Bacteria</taxon>
        <taxon>Pseudomonadati</taxon>
        <taxon>Pseudomonadota</taxon>
        <taxon>Alphaproteobacteria</taxon>
        <taxon>Rhodospirillales</taxon>
        <taxon>Novispirillaceae</taxon>
        <taxon>Haematospirillum</taxon>
    </lineage>
</organism>
<dbReference type="PANTHER" id="PTHR44688">
    <property type="entry name" value="DNA-BINDING TRANSCRIPTIONAL ACTIVATOR DEVR_DOSR"/>
    <property type="match status" value="1"/>
</dbReference>
<dbReference type="Gene3D" id="1.10.10.10">
    <property type="entry name" value="Winged helix-like DNA-binding domain superfamily/Winged helix DNA-binding domain"/>
    <property type="match status" value="1"/>
</dbReference>
<dbReference type="InterPro" id="IPR036388">
    <property type="entry name" value="WH-like_DNA-bd_sf"/>
</dbReference>
<dbReference type="SUPFAM" id="SSF46894">
    <property type="entry name" value="C-terminal effector domain of the bipartite response regulators"/>
    <property type="match status" value="1"/>
</dbReference>
<sequence length="69" mass="7766">MGGLSVLTDREAEVLTWVARGKSTWEIGQILRLAERTVLYHIENAKKKMDATSRTHLVVKAMMADLIDP</sequence>
<dbReference type="PANTHER" id="PTHR44688:SF16">
    <property type="entry name" value="DNA-BINDING TRANSCRIPTIONAL ACTIVATOR DEVR_DOSR"/>
    <property type="match status" value="1"/>
</dbReference>
<gene>
    <name evidence="5" type="ORF">AY555_09510</name>
</gene>
<evidence type="ECO:0000313" key="6">
    <source>
        <dbReference type="Proteomes" id="UP000076066"/>
    </source>
</evidence>
<feature type="domain" description="HTH luxR-type" evidence="4">
    <location>
        <begin position="1"/>
        <end position="65"/>
    </location>
</feature>
<dbReference type="PRINTS" id="PR00038">
    <property type="entry name" value="HTHLUXR"/>
</dbReference>
<dbReference type="GO" id="GO:0003677">
    <property type="term" value="F:DNA binding"/>
    <property type="evidence" value="ECO:0007669"/>
    <property type="project" value="UniProtKB-KW"/>
</dbReference>
<dbReference type="GO" id="GO:0006355">
    <property type="term" value="P:regulation of DNA-templated transcription"/>
    <property type="evidence" value="ECO:0007669"/>
    <property type="project" value="InterPro"/>
</dbReference>
<name>A0A143DGK2_9PROT</name>
<evidence type="ECO:0000256" key="3">
    <source>
        <dbReference type="ARBA" id="ARBA00023163"/>
    </source>
</evidence>
<dbReference type="InterPro" id="IPR000792">
    <property type="entry name" value="Tscrpt_reg_LuxR_C"/>
</dbReference>
<evidence type="ECO:0000256" key="2">
    <source>
        <dbReference type="ARBA" id="ARBA00023125"/>
    </source>
</evidence>
<keyword evidence="6" id="KW-1185">Reference proteome</keyword>
<proteinExistence type="predicted"/>
<dbReference type="PROSITE" id="PS50043">
    <property type="entry name" value="HTH_LUXR_2"/>
    <property type="match status" value="1"/>
</dbReference>
<protein>
    <recommendedName>
        <fullName evidence="4">HTH luxR-type domain-containing protein</fullName>
    </recommendedName>
</protein>
<keyword evidence="3" id="KW-0804">Transcription</keyword>
<dbReference type="SMART" id="SM00421">
    <property type="entry name" value="HTH_LUXR"/>
    <property type="match status" value="1"/>
</dbReference>
<dbReference type="PROSITE" id="PS00622">
    <property type="entry name" value="HTH_LUXR_1"/>
    <property type="match status" value="1"/>
</dbReference>
<dbReference type="Pfam" id="PF00196">
    <property type="entry name" value="GerE"/>
    <property type="match status" value="1"/>
</dbReference>
<dbReference type="InterPro" id="IPR016032">
    <property type="entry name" value="Sig_transdc_resp-reg_C-effctor"/>
</dbReference>
<evidence type="ECO:0000256" key="1">
    <source>
        <dbReference type="ARBA" id="ARBA00023015"/>
    </source>
</evidence>
<keyword evidence="2" id="KW-0238">DNA-binding</keyword>
<dbReference type="Proteomes" id="UP000076066">
    <property type="component" value="Chromosome"/>
</dbReference>
<dbReference type="AlphaFoldDB" id="A0A143DGK2"/>
<evidence type="ECO:0000313" key="5">
    <source>
        <dbReference type="EMBL" id="AMW35680.1"/>
    </source>
</evidence>
<reference evidence="5 6" key="1">
    <citation type="submission" date="2016-02" db="EMBL/GenBank/DDBJ databases">
        <title>Complete Genome of H5569, the type strain of the newly described species Haematospirillium jordaniae.</title>
        <authorList>
            <person name="Nicholson A.C."/>
            <person name="Humrighouse B.W."/>
            <person name="Loparov V."/>
            <person name="McQuiston J.R."/>
        </authorList>
    </citation>
    <scope>NUCLEOTIDE SEQUENCE [LARGE SCALE GENOMIC DNA]</scope>
    <source>
        <strain evidence="5 6">H5569</strain>
    </source>
</reference>
<evidence type="ECO:0000259" key="4">
    <source>
        <dbReference type="PROSITE" id="PS50043"/>
    </source>
</evidence>
<dbReference type="KEGG" id="hjo:AY555_09510"/>
<dbReference type="CDD" id="cd06170">
    <property type="entry name" value="LuxR_C_like"/>
    <property type="match status" value="1"/>
</dbReference>
<dbReference type="EMBL" id="CP014525">
    <property type="protein sequence ID" value="AMW35680.1"/>
    <property type="molecule type" value="Genomic_DNA"/>
</dbReference>
<dbReference type="STRING" id="1549855.AY555_09510"/>
<accession>A0A143DGK2</accession>